<dbReference type="SUPFAM" id="SSF56059">
    <property type="entry name" value="Glutathione synthetase ATP-binding domain-like"/>
    <property type="match status" value="1"/>
</dbReference>
<evidence type="ECO:0000313" key="1">
    <source>
        <dbReference type="EMBL" id="CAB1368148.1"/>
    </source>
</evidence>
<reference evidence="1 2" key="1">
    <citation type="submission" date="2020-03" db="EMBL/GenBank/DDBJ databases">
        <authorList>
            <consortium name="Genoscope - CEA"/>
            <person name="William W."/>
        </authorList>
    </citation>
    <scope>NUCLEOTIDE SEQUENCE [LARGE SCALE GENOMIC DNA]</scope>
    <source>
        <strain evidence="2">DSM 16959</strain>
    </source>
</reference>
<dbReference type="KEGG" id="doe:DENOEST_0983"/>
<organism evidence="1 2">
    <name type="scientific">Denitratisoma oestradiolicum</name>
    <dbReference type="NCBI Taxonomy" id="311182"/>
    <lineage>
        <taxon>Bacteria</taxon>
        <taxon>Pseudomonadati</taxon>
        <taxon>Pseudomonadota</taxon>
        <taxon>Betaproteobacteria</taxon>
        <taxon>Nitrosomonadales</taxon>
        <taxon>Sterolibacteriaceae</taxon>
        <taxon>Denitratisoma</taxon>
    </lineage>
</organism>
<dbReference type="EMBL" id="LR778301">
    <property type="protein sequence ID" value="CAB1368148.1"/>
    <property type="molecule type" value="Genomic_DNA"/>
</dbReference>
<evidence type="ECO:0000313" key="2">
    <source>
        <dbReference type="Proteomes" id="UP000515733"/>
    </source>
</evidence>
<proteinExistence type="predicted"/>
<gene>
    <name evidence="1" type="ORF">DENOEST_0983</name>
</gene>
<sequence>MNSVESAQFLNRQPLAGCLDRPRVAALMEGRPCLFADTRVHLAVVHMAAMAALVAAMERIVVLPGWREMALGQGPDSACHDPGNPGVLFGYDFHITPQGPRLIEINTNAGGLFLNAHAQSDQGLEQRCVEMFLREWTLAGRSGRPGRLAIVDEDPADQYLAPEFELCRSLLQQAGIDAFICDPRQLDMVDGRLQGGGRTVDMVYNRLTDFALDAATSGALRDAWLSSAVVLTPHPRAHALYADKRNLIRLSDDAWLASIGVDGGDRELLARVVPGTEAVVGGNGDALWSRRKGLFFKPAAGFGSRAAYRGDKLTRRVFEEILAGNYVAQEFALPGERVVRVDGAPLPLKYDLRCYAYRGEVLATVARLWQGQTTNFRTPGGGFAEVEVVE</sequence>
<dbReference type="RefSeq" id="WP_145771738.1">
    <property type="nucleotide sequence ID" value="NZ_LR778301.1"/>
</dbReference>
<name>A0A6S6Y6D5_9PROT</name>
<evidence type="ECO:0008006" key="3">
    <source>
        <dbReference type="Google" id="ProtNLM"/>
    </source>
</evidence>
<protein>
    <recommendedName>
        <fullName evidence="3">Circularly permuted type 2 ATP-grasp protein</fullName>
    </recommendedName>
</protein>
<keyword evidence="2" id="KW-1185">Reference proteome</keyword>
<accession>A0A6S6Y6D5</accession>
<dbReference type="AlphaFoldDB" id="A0A6S6Y6D5"/>
<dbReference type="OrthoDB" id="344992at2"/>
<dbReference type="Proteomes" id="UP000515733">
    <property type="component" value="Chromosome"/>
</dbReference>